<organism evidence="1 2">
    <name type="scientific">Caerostris extrusa</name>
    <name type="common">Bark spider</name>
    <name type="synonym">Caerostris bankana</name>
    <dbReference type="NCBI Taxonomy" id="172846"/>
    <lineage>
        <taxon>Eukaryota</taxon>
        <taxon>Metazoa</taxon>
        <taxon>Ecdysozoa</taxon>
        <taxon>Arthropoda</taxon>
        <taxon>Chelicerata</taxon>
        <taxon>Arachnida</taxon>
        <taxon>Araneae</taxon>
        <taxon>Araneomorphae</taxon>
        <taxon>Entelegynae</taxon>
        <taxon>Araneoidea</taxon>
        <taxon>Araneidae</taxon>
        <taxon>Caerostris</taxon>
    </lineage>
</organism>
<evidence type="ECO:0000313" key="1">
    <source>
        <dbReference type="EMBL" id="GIY65190.1"/>
    </source>
</evidence>
<comment type="caution">
    <text evidence="1">The sequence shown here is derived from an EMBL/GenBank/DDBJ whole genome shotgun (WGS) entry which is preliminary data.</text>
</comment>
<protein>
    <submittedName>
        <fullName evidence="1">Uncharacterized protein</fullName>
    </submittedName>
</protein>
<accession>A0AAV4V6N1</accession>
<dbReference type="EMBL" id="BPLR01013974">
    <property type="protein sequence ID" value="GIY65190.1"/>
    <property type="molecule type" value="Genomic_DNA"/>
</dbReference>
<dbReference type="Proteomes" id="UP001054945">
    <property type="component" value="Unassembled WGS sequence"/>
</dbReference>
<keyword evidence="2" id="KW-1185">Reference proteome</keyword>
<reference evidence="1 2" key="1">
    <citation type="submission" date="2021-06" db="EMBL/GenBank/DDBJ databases">
        <title>Caerostris extrusa draft genome.</title>
        <authorList>
            <person name="Kono N."/>
            <person name="Arakawa K."/>
        </authorList>
    </citation>
    <scope>NUCLEOTIDE SEQUENCE [LARGE SCALE GENOMIC DNA]</scope>
</reference>
<dbReference type="AlphaFoldDB" id="A0AAV4V6N1"/>
<sequence length="97" mass="10920">MEKEIRMKEEYIFSFWRQMALDCSGPVHVILARLDLSRRSAGNSCREDSGHEILITTPPLAGPLLKLLAKLKRPSLKTVLLHAQNARGEQKIGRAIV</sequence>
<proteinExistence type="predicted"/>
<name>A0AAV4V6N1_CAEEX</name>
<evidence type="ECO:0000313" key="2">
    <source>
        <dbReference type="Proteomes" id="UP001054945"/>
    </source>
</evidence>
<gene>
    <name evidence="1" type="ORF">CEXT_768881</name>
</gene>